<evidence type="ECO:0000256" key="1">
    <source>
        <dbReference type="ARBA" id="ARBA00004141"/>
    </source>
</evidence>
<feature type="transmembrane region" description="Helical" evidence="6">
    <location>
        <begin position="52"/>
        <end position="75"/>
    </location>
</feature>
<dbReference type="GO" id="GO:0022857">
    <property type="term" value="F:transmembrane transporter activity"/>
    <property type="evidence" value="ECO:0007669"/>
    <property type="project" value="InterPro"/>
</dbReference>
<keyword evidence="3 6" id="KW-0812">Transmembrane</keyword>
<dbReference type="PROSITE" id="PS50850">
    <property type="entry name" value="MFS"/>
    <property type="match status" value="1"/>
</dbReference>
<dbReference type="InterPro" id="IPR020846">
    <property type="entry name" value="MFS_dom"/>
</dbReference>
<dbReference type="SUPFAM" id="SSF103473">
    <property type="entry name" value="MFS general substrate transporter"/>
    <property type="match status" value="1"/>
</dbReference>
<evidence type="ECO:0000256" key="4">
    <source>
        <dbReference type="ARBA" id="ARBA00022989"/>
    </source>
</evidence>
<comment type="subcellular location">
    <subcellularLocation>
        <location evidence="1">Membrane</location>
        <topology evidence="1">Multi-pass membrane protein</topology>
    </subcellularLocation>
</comment>
<dbReference type="Proteomes" id="UP000184383">
    <property type="component" value="Unassembled WGS sequence"/>
</dbReference>
<dbReference type="GeneID" id="63755351"/>
<keyword evidence="2" id="KW-0813">Transport</keyword>
<dbReference type="PANTHER" id="PTHR23506:SF23">
    <property type="entry name" value="GH10249P"/>
    <property type="match status" value="1"/>
</dbReference>
<feature type="transmembrane region" description="Helical" evidence="6">
    <location>
        <begin position="372"/>
        <end position="392"/>
    </location>
</feature>
<dbReference type="InterPro" id="IPR050930">
    <property type="entry name" value="MFS_Vesicular_Transporter"/>
</dbReference>
<name>A0A1L9R7W4_ASPWE</name>
<dbReference type="Gene3D" id="1.20.1250.20">
    <property type="entry name" value="MFS general substrate transporter like domains"/>
    <property type="match status" value="2"/>
</dbReference>
<dbReference type="EMBL" id="KV878216">
    <property type="protein sequence ID" value="OJJ30963.1"/>
    <property type="molecule type" value="Genomic_DNA"/>
</dbReference>
<evidence type="ECO:0000259" key="7">
    <source>
        <dbReference type="PROSITE" id="PS50850"/>
    </source>
</evidence>
<dbReference type="AlphaFoldDB" id="A0A1L9R7W4"/>
<feature type="transmembrane region" description="Helical" evidence="6">
    <location>
        <begin position="81"/>
        <end position="99"/>
    </location>
</feature>
<gene>
    <name evidence="8" type="ORF">ASPWEDRAFT_746626</name>
</gene>
<evidence type="ECO:0000256" key="6">
    <source>
        <dbReference type="SAM" id="Phobius"/>
    </source>
</evidence>
<dbReference type="InterPro" id="IPR036259">
    <property type="entry name" value="MFS_trans_sf"/>
</dbReference>
<evidence type="ECO:0000313" key="8">
    <source>
        <dbReference type="EMBL" id="OJJ30963.1"/>
    </source>
</evidence>
<evidence type="ECO:0000256" key="2">
    <source>
        <dbReference type="ARBA" id="ARBA00022448"/>
    </source>
</evidence>
<keyword evidence="9" id="KW-1185">Reference proteome</keyword>
<dbReference type="RefSeq" id="XP_040684640.1">
    <property type="nucleotide sequence ID" value="XM_040839503.1"/>
</dbReference>
<feature type="domain" description="Major facilitator superfamily (MFS) profile" evidence="7">
    <location>
        <begin position="1"/>
        <end position="393"/>
    </location>
</feature>
<organism evidence="8 9">
    <name type="scientific">Aspergillus wentii DTO 134E9</name>
    <dbReference type="NCBI Taxonomy" id="1073089"/>
    <lineage>
        <taxon>Eukaryota</taxon>
        <taxon>Fungi</taxon>
        <taxon>Dikarya</taxon>
        <taxon>Ascomycota</taxon>
        <taxon>Pezizomycotina</taxon>
        <taxon>Eurotiomycetes</taxon>
        <taxon>Eurotiomycetidae</taxon>
        <taxon>Eurotiales</taxon>
        <taxon>Aspergillaceae</taxon>
        <taxon>Aspergillus</taxon>
        <taxon>Aspergillus subgen. Cremei</taxon>
    </lineage>
</organism>
<dbReference type="InterPro" id="IPR011701">
    <property type="entry name" value="MFS"/>
</dbReference>
<feature type="transmembrane region" description="Helical" evidence="6">
    <location>
        <begin position="139"/>
        <end position="159"/>
    </location>
</feature>
<feature type="transmembrane region" description="Helical" evidence="6">
    <location>
        <begin position="297"/>
        <end position="321"/>
    </location>
</feature>
<reference evidence="9" key="1">
    <citation type="journal article" date="2017" name="Genome Biol.">
        <title>Comparative genomics reveals high biological diversity and specific adaptations in the industrially and medically important fungal genus Aspergillus.</title>
        <authorList>
            <person name="de Vries R.P."/>
            <person name="Riley R."/>
            <person name="Wiebenga A."/>
            <person name="Aguilar-Osorio G."/>
            <person name="Amillis S."/>
            <person name="Uchima C.A."/>
            <person name="Anderluh G."/>
            <person name="Asadollahi M."/>
            <person name="Askin M."/>
            <person name="Barry K."/>
            <person name="Battaglia E."/>
            <person name="Bayram O."/>
            <person name="Benocci T."/>
            <person name="Braus-Stromeyer S.A."/>
            <person name="Caldana C."/>
            <person name="Canovas D."/>
            <person name="Cerqueira G.C."/>
            <person name="Chen F."/>
            <person name="Chen W."/>
            <person name="Choi C."/>
            <person name="Clum A."/>
            <person name="Dos Santos R.A."/>
            <person name="Damasio A.R."/>
            <person name="Diallinas G."/>
            <person name="Emri T."/>
            <person name="Fekete E."/>
            <person name="Flipphi M."/>
            <person name="Freyberg S."/>
            <person name="Gallo A."/>
            <person name="Gournas C."/>
            <person name="Habgood R."/>
            <person name="Hainaut M."/>
            <person name="Harispe M.L."/>
            <person name="Henrissat B."/>
            <person name="Hilden K.S."/>
            <person name="Hope R."/>
            <person name="Hossain A."/>
            <person name="Karabika E."/>
            <person name="Karaffa L."/>
            <person name="Karanyi Z."/>
            <person name="Krasevec N."/>
            <person name="Kuo A."/>
            <person name="Kusch H."/>
            <person name="LaButti K."/>
            <person name="Lagendijk E.L."/>
            <person name="Lapidus A."/>
            <person name="Levasseur A."/>
            <person name="Lindquist E."/>
            <person name="Lipzen A."/>
            <person name="Logrieco A.F."/>
            <person name="MacCabe A."/>
            <person name="Maekelae M.R."/>
            <person name="Malavazi I."/>
            <person name="Melin P."/>
            <person name="Meyer V."/>
            <person name="Mielnichuk N."/>
            <person name="Miskei M."/>
            <person name="Molnar A.P."/>
            <person name="Mule G."/>
            <person name="Ngan C.Y."/>
            <person name="Orejas M."/>
            <person name="Orosz E."/>
            <person name="Ouedraogo J.P."/>
            <person name="Overkamp K.M."/>
            <person name="Park H.-S."/>
            <person name="Perrone G."/>
            <person name="Piumi F."/>
            <person name="Punt P.J."/>
            <person name="Ram A.F."/>
            <person name="Ramon A."/>
            <person name="Rauscher S."/>
            <person name="Record E."/>
            <person name="Riano-Pachon D.M."/>
            <person name="Robert V."/>
            <person name="Roehrig J."/>
            <person name="Ruller R."/>
            <person name="Salamov A."/>
            <person name="Salih N.S."/>
            <person name="Samson R.A."/>
            <person name="Sandor E."/>
            <person name="Sanguinetti M."/>
            <person name="Schuetze T."/>
            <person name="Sepcic K."/>
            <person name="Shelest E."/>
            <person name="Sherlock G."/>
            <person name="Sophianopoulou V."/>
            <person name="Squina F.M."/>
            <person name="Sun H."/>
            <person name="Susca A."/>
            <person name="Todd R.B."/>
            <person name="Tsang A."/>
            <person name="Unkles S.E."/>
            <person name="van de Wiele N."/>
            <person name="van Rossen-Uffink D."/>
            <person name="Oliveira J.V."/>
            <person name="Vesth T.C."/>
            <person name="Visser J."/>
            <person name="Yu J.-H."/>
            <person name="Zhou M."/>
            <person name="Andersen M.R."/>
            <person name="Archer D.B."/>
            <person name="Baker S.E."/>
            <person name="Benoit I."/>
            <person name="Brakhage A.A."/>
            <person name="Braus G.H."/>
            <person name="Fischer R."/>
            <person name="Frisvad J.C."/>
            <person name="Goldman G.H."/>
            <person name="Houbraken J."/>
            <person name="Oakley B."/>
            <person name="Pocsi I."/>
            <person name="Scazzocchio C."/>
            <person name="Seiboth B."/>
            <person name="vanKuyk P.A."/>
            <person name="Wortman J."/>
            <person name="Dyer P.S."/>
            <person name="Grigoriev I.V."/>
        </authorList>
    </citation>
    <scope>NUCLEOTIDE SEQUENCE [LARGE SCALE GENOMIC DNA]</scope>
    <source>
        <strain evidence="9">DTO 134E9</strain>
    </source>
</reference>
<sequence>MAIFTVRLPKYKISTSLMKICVQDTFLYGVIVPVIPFSIAERAGVALENVQLWTSLLLAIHGAGLLIASPLNIAFLAVGRGLQGVSAGIVWTVGLALLLDKVGQRRIGEAMGYVGIGINAGSLSGPLLGGVVFDKGGYYAVFGMCFVLLGVDFVLRLCLPDAAESSESREVADETSPLIEGRYTSDPGRPALLLLLQSRRLAVALFGSFVQSCLTSAFDSVISLFVQQRFNWDSTAAGLIFLPLALPSLLGPLIGSLTDRWGPRYFGTAGFLLASPCLVILRAIVNDSTESKVLLCALLFLIGISMQLVLSPLMAEISYAVESMESDSPGIFGSSSPYAQGFGLSSMAFAGGLVVGPIWAGLICDAAGWDAMVGSLGVVSGLTSIVMGGWLGV</sequence>
<evidence type="ECO:0000313" key="9">
    <source>
        <dbReference type="Proteomes" id="UP000184383"/>
    </source>
</evidence>
<dbReference type="GO" id="GO:0016020">
    <property type="term" value="C:membrane"/>
    <property type="evidence" value="ECO:0007669"/>
    <property type="project" value="UniProtKB-SubCell"/>
</dbReference>
<feature type="transmembrane region" description="Helical" evidence="6">
    <location>
        <begin position="265"/>
        <end position="285"/>
    </location>
</feature>
<evidence type="ECO:0000256" key="3">
    <source>
        <dbReference type="ARBA" id="ARBA00022692"/>
    </source>
</evidence>
<feature type="transmembrane region" description="Helical" evidence="6">
    <location>
        <begin position="111"/>
        <end position="133"/>
    </location>
</feature>
<accession>A0A1L9R7W4</accession>
<dbReference type="CDD" id="cd17325">
    <property type="entry name" value="MFS_MdtG_SLC18_like"/>
    <property type="match status" value="1"/>
</dbReference>
<feature type="transmembrane region" description="Helical" evidence="6">
    <location>
        <begin position="238"/>
        <end position="258"/>
    </location>
</feature>
<dbReference type="VEuPathDB" id="FungiDB:ASPWEDRAFT_746626"/>
<proteinExistence type="predicted"/>
<feature type="transmembrane region" description="Helical" evidence="6">
    <location>
        <begin position="342"/>
        <end position="360"/>
    </location>
</feature>
<dbReference type="OrthoDB" id="5086884at2759"/>
<dbReference type="PANTHER" id="PTHR23506">
    <property type="entry name" value="GH10249P"/>
    <property type="match status" value="1"/>
</dbReference>
<evidence type="ECO:0000256" key="5">
    <source>
        <dbReference type="ARBA" id="ARBA00023136"/>
    </source>
</evidence>
<keyword evidence="4 6" id="KW-1133">Transmembrane helix</keyword>
<dbReference type="STRING" id="1073089.A0A1L9R7W4"/>
<keyword evidence="5 6" id="KW-0472">Membrane</keyword>
<dbReference type="Pfam" id="PF07690">
    <property type="entry name" value="MFS_1"/>
    <property type="match status" value="1"/>
</dbReference>
<protein>
    <recommendedName>
        <fullName evidence="7">Major facilitator superfamily (MFS) profile domain-containing protein</fullName>
    </recommendedName>
</protein>